<dbReference type="GO" id="GO:0052381">
    <property type="term" value="F:tRNA dimethylallyltransferase activity"/>
    <property type="evidence" value="ECO:0007669"/>
    <property type="project" value="TreeGrafter"/>
</dbReference>
<dbReference type="GO" id="GO:0052622">
    <property type="term" value="F:ATP/ADP dimethylallyltransferase activity"/>
    <property type="evidence" value="ECO:0007669"/>
    <property type="project" value="UniProtKB-EC"/>
</dbReference>
<proteinExistence type="inferred from homology"/>
<evidence type="ECO:0000256" key="1">
    <source>
        <dbReference type="ARBA" id="ARBA00005842"/>
    </source>
</evidence>
<dbReference type="EMBL" id="JAYMYS010000006">
    <property type="protein sequence ID" value="KAK7387806.1"/>
    <property type="molecule type" value="Genomic_DNA"/>
</dbReference>
<accession>A0AAN9S397</accession>
<evidence type="ECO:0000256" key="8">
    <source>
        <dbReference type="ARBA" id="ARBA00052386"/>
    </source>
</evidence>
<dbReference type="GO" id="GO:0009691">
    <property type="term" value="P:cytokinin biosynthetic process"/>
    <property type="evidence" value="ECO:0007669"/>
    <property type="project" value="UniProtKB-KW"/>
</dbReference>
<dbReference type="AlphaFoldDB" id="A0AAN9S397"/>
<reference evidence="11 12" key="1">
    <citation type="submission" date="2024-01" db="EMBL/GenBank/DDBJ databases">
        <title>The genomes of 5 underutilized Papilionoideae crops provide insights into root nodulation and disease resistanc.</title>
        <authorList>
            <person name="Jiang F."/>
        </authorList>
    </citation>
    <scope>NUCLEOTIDE SEQUENCE [LARGE SCALE GENOMIC DNA]</scope>
    <source>
        <strain evidence="11">DUOXIRENSHENG_FW03</strain>
        <tissue evidence="11">Leaves</tissue>
    </source>
</reference>
<dbReference type="EC" id="2.5.1.112" evidence="10"/>
<dbReference type="Proteomes" id="UP001386955">
    <property type="component" value="Unassembled WGS sequence"/>
</dbReference>
<dbReference type="PANTHER" id="PTHR11088">
    <property type="entry name" value="TRNA DIMETHYLALLYLTRANSFERASE"/>
    <property type="match status" value="1"/>
</dbReference>
<dbReference type="GO" id="GO:0005739">
    <property type="term" value="C:mitochondrion"/>
    <property type="evidence" value="ECO:0007669"/>
    <property type="project" value="TreeGrafter"/>
</dbReference>
<dbReference type="Gene3D" id="1.10.287.890">
    <property type="entry name" value="Crystal structure of tRNA isopentenylpyrophosphate transferase (bh2366) domain"/>
    <property type="match status" value="1"/>
</dbReference>
<organism evidence="11 12">
    <name type="scientific">Psophocarpus tetragonolobus</name>
    <name type="common">Winged bean</name>
    <name type="synonym">Dolichos tetragonolobus</name>
    <dbReference type="NCBI Taxonomy" id="3891"/>
    <lineage>
        <taxon>Eukaryota</taxon>
        <taxon>Viridiplantae</taxon>
        <taxon>Streptophyta</taxon>
        <taxon>Embryophyta</taxon>
        <taxon>Tracheophyta</taxon>
        <taxon>Spermatophyta</taxon>
        <taxon>Magnoliopsida</taxon>
        <taxon>eudicotyledons</taxon>
        <taxon>Gunneridae</taxon>
        <taxon>Pentapetalae</taxon>
        <taxon>rosids</taxon>
        <taxon>fabids</taxon>
        <taxon>Fabales</taxon>
        <taxon>Fabaceae</taxon>
        <taxon>Papilionoideae</taxon>
        <taxon>50 kb inversion clade</taxon>
        <taxon>NPAAA clade</taxon>
        <taxon>indigoferoid/millettioid clade</taxon>
        <taxon>Phaseoleae</taxon>
        <taxon>Psophocarpus</taxon>
    </lineage>
</organism>
<dbReference type="GO" id="GO:0006400">
    <property type="term" value="P:tRNA modification"/>
    <property type="evidence" value="ECO:0007669"/>
    <property type="project" value="TreeGrafter"/>
</dbReference>
<evidence type="ECO:0000256" key="3">
    <source>
        <dbReference type="ARBA" id="ARBA00022712"/>
    </source>
</evidence>
<comment type="catalytic activity">
    <reaction evidence="8">
        <text>dimethylallyl diphosphate + ADP = N(6)-(dimethylallyl)adenosine 5'-diphosphate + diphosphate</text>
        <dbReference type="Rhea" id="RHEA:36327"/>
        <dbReference type="ChEBI" id="CHEBI:33019"/>
        <dbReference type="ChEBI" id="CHEBI:57623"/>
        <dbReference type="ChEBI" id="CHEBI:73533"/>
        <dbReference type="ChEBI" id="CHEBI:456216"/>
        <dbReference type="EC" id="2.5.1.112"/>
    </reaction>
</comment>
<dbReference type="FunFam" id="1.10.287.890:FF:000002">
    <property type="entry name" value="Adenylate isopentenyltransferase 5, chloroplastic"/>
    <property type="match status" value="1"/>
</dbReference>
<evidence type="ECO:0000256" key="6">
    <source>
        <dbReference type="ARBA" id="ARBA00022946"/>
    </source>
</evidence>
<evidence type="ECO:0000313" key="11">
    <source>
        <dbReference type="EMBL" id="KAK7387806.1"/>
    </source>
</evidence>
<evidence type="ECO:0000313" key="12">
    <source>
        <dbReference type="Proteomes" id="UP001386955"/>
    </source>
</evidence>
<keyword evidence="4" id="KW-0547">Nucleotide-binding</keyword>
<dbReference type="Gene3D" id="3.40.50.300">
    <property type="entry name" value="P-loop containing nucleotide triphosphate hydrolases"/>
    <property type="match status" value="1"/>
</dbReference>
<gene>
    <name evidence="11" type="ORF">VNO78_22599</name>
</gene>
<evidence type="ECO:0000256" key="4">
    <source>
        <dbReference type="ARBA" id="ARBA00022741"/>
    </source>
</evidence>
<evidence type="ECO:0000256" key="9">
    <source>
        <dbReference type="ARBA" id="ARBA00055191"/>
    </source>
</evidence>
<comment type="similarity">
    <text evidence="1">Belongs to the IPP transferase family.</text>
</comment>
<dbReference type="PANTHER" id="PTHR11088:SF74">
    <property type="entry name" value="ADENYLATE ISOPENTENYLTRANSFERASE 5, CHLOROPLASTIC"/>
    <property type="match status" value="1"/>
</dbReference>
<dbReference type="SUPFAM" id="SSF52540">
    <property type="entry name" value="P-loop containing nucleoside triphosphate hydrolases"/>
    <property type="match status" value="1"/>
</dbReference>
<evidence type="ECO:0000256" key="5">
    <source>
        <dbReference type="ARBA" id="ARBA00022840"/>
    </source>
</evidence>
<evidence type="ECO:0000256" key="2">
    <source>
        <dbReference type="ARBA" id="ARBA00022679"/>
    </source>
</evidence>
<dbReference type="InterPro" id="IPR039657">
    <property type="entry name" value="Dimethylallyltransferase"/>
</dbReference>
<dbReference type="Pfam" id="PF01715">
    <property type="entry name" value="IPPT"/>
    <property type="match status" value="2"/>
</dbReference>
<evidence type="ECO:0000256" key="7">
    <source>
        <dbReference type="ARBA" id="ARBA00051744"/>
    </source>
</evidence>
<keyword evidence="6" id="KW-0809">Transit peptide</keyword>
<dbReference type="CDD" id="cd02019">
    <property type="entry name" value="NK"/>
    <property type="match status" value="1"/>
</dbReference>
<protein>
    <recommendedName>
        <fullName evidence="10">adenylate dimethylallyltransferase (ADP/ATP-dependent)</fullName>
        <ecNumber evidence="10">2.5.1.112</ecNumber>
    </recommendedName>
</protein>
<name>A0AAN9S397_PSOTE</name>
<dbReference type="GO" id="GO:0009824">
    <property type="term" value="F:AMP dimethylallyltransferase activity"/>
    <property type="evidence" value="ECO:0007669"/>
    <property type="project" value="UniProtKB-ARBA"/>
</dbReference>
<dbReference type="GO" id="GO:0005524">
    <property type="term" value="F:ATP binding"/>
    <property type="evidence" value="ECO:0007669"/>
    <property type="project" value="UniProtKB-KW"/>
</dbReference>
<evidence type="ECO:0000256" key="10">
    <source>
        <dbReference type="ARBA" id="ARBA00066838"/>
    </source>
</evidence>
<keyword evidence="5" id="KW-0067">ATP-binding</keyword>
<comment type="caution">
    <text evidence="11">The sequence shown here is derived from an EMBL/GenBank/DDBJ whole genome shotgun (WGS) entry which is preliminary data.</text>
</comment>
<dbReference type="InterPro" id="IPR027417">
    <property type="entry name" value="P-loop_NTPase"/>
</dbReference>
<comment type="catalytic activity">
    <reaction evidence="7">
        <text>dimethylallyl diphosphate + ATP = N(6)-(dimethylallyl)adenosine 5'-triphosphate + diphosphate</text>
        <dbReference type="Rhea" id="RHEA:36331"/>
        <dbReference type="ChEBI" id="CHEBI:30616"/>
        <dbReference type="ChEBI" id="CHEBI:33019"/>
        <dbReference type="ChEBI" id="CHEBI:57623"/>
        <dbReference type="ChEBI" id="CHEBI:73532"/>
        <dbReference type="EC" id="2.5.1.112"/>
    </reaction>
</comment>
<sequence length="323" mass="36390">MKMVMVSAVKTGVASLKVGEVSMEKVRRERKKEKVVVIMGATGTGKSKLAIELATQFRQAEIVNSDKMQVYEGLEITTNKVRKEECRGVRHHLLGTVDPKANFTANDFCKQATVAVESILKREALPIIAGGSNSFLEALVNHYPDFSMRYTCCFLWLHVSLPVLHSSLSARVDRMIRSGLLHEVQQIFQYHNRDYSLGIRRAIGVPEFHDFFSSLSDNAHHSTTHSLLHSAISSLKLNNCNLATKQLLHILRLYSLWQPNMHLLDATEVFRHSSSPHLAHLSWHHHVFSKSTSILHNFFYDYDDSLLPSVIASPPPPIASATR</sequence>
<keyword evidence="2" id="KW-0808">Transferase</keyword>
<comment type="function">
    <text evidence="9">Involved in cytokinin biosynthesis. Catalyzes the transfer of an isopentenyl group from dimethylallyl diphosphate (DMAPP) to ATP and ADP.</text>
</comment>
<keyword evidence="3" id="KW-0203">Cytokinin biosynthesis</keyword>
<keyword evidence="12" id="KW-1185">Reference proteome</keyword>